<dbReference type="Gene3D" id="3.40.50.1000">
    <property type="entry name" value="HAD superfamily/HAD-like"/>
    <property type="match status" value="1"/>
</dbReference>
<sequence length="103" mass="11495">MSDFDLSGYFEQVIESAGVGIRKPDPGIFQLAVDFLKFPERDILVIGDSYHKDIVPGNTFGCRTLWIKGKLWGEETHLADESAAGFSVRSFKEASDLIQRLTV</sequence>
<keyword evidence="2" id="KW-0479">Metal-binding</keyword>
<dbReference type="InterPro" id="IPR023214">
    <property type="entry name" value="HAD_sf"/>
</dbReference>
<evidence type="ECO:0000256" key="3">
    <source>
        <dbReference type="ARBA" id="ARBA00022801"/>
    </source>
</evidence>
<gene>
    <name evidence="5" type="ORF">ACFSQW_19420</name>
</gene>
<dbReference type="SUPFAM" id="SSF56784">
    <property type="entry name" value="HAD-like"/>
    <property type="match status" value="1"/>
</dbReference>
<keyword evidence="4" id="KW-0460">Magnesium</keyword>
<dbReference type="PANTHER" id="PTHR46470">
    <property type="entry name" value="N-ACYLNEURAMINATE-9-PHOSPHATASE"/>
    <property type="match status" value="1"/>
</dbReference>
<organism evidence="5 6">
    <name type="scientific">Sphingobacterium tabacisoli</name>
    <dbReference type="NCBI Taxonomy" id="2044855"/>
    <lineage>
        <taxon>Bacteria</taxon>
        <taxon>Pseudomonadati</taxon>
        <taxon>Bacteroidota</taxon>
        <taxon>Sphingobacteriia</taxon>
        <taxon>Sphingobacteriales</taxon>
        <taxon>Sphingobacteriaceae</taxon>
        <taxon>Sphingobacterium</taxon>
    </lineage>
</organism>
<protein>
    <submittedName>
        <fullName evidence="5">HAD family hydrolase</fullName>
        <ecNumber evidence="5">3.1.3.-</ecNumber>
    </submittedName>
</protein>
<dbReference type="RefSeq" id="WP_210352370.1">
    <property type="nucleotide sequence ID" value="NZ_JAEQMU010000001.1"/>
</dbReference>
<dbReference type="InterPro" id="IPR036412">
    <property type="entry name" value="HAD-like_sf"/>
</dbReference>
<name>A0ABW5L8V3_9SPHI</name>
<dbReference type="Pfam" id="PF13242">
    <property type="entry name" value="Hydrolase_like"/>
    <property type="match status" value="1"/>
</dbReference>
<dbReference type="GO" id="GO:0016787">
    <property type="term" value="F:hydrolase activity"/>
    <property type="evidence" value="ECO:0007669"/>
    <property type="project" value="UniProtKB-KW"/>
</dbReference>
<evidence type="ECO:0000313" key="5">
    <source>
        <dbReference type="EMBL" id="MFD2556573.1"/>
    </source>
</evidence>
<dbReference type="Proteomes" id="UP001597440">
    <property type="component" value="Unassembled WGS sequence"/>
</dbReference>
<dbReference type="PANTHER" id="PTHR46470:SF2">
    <property type="entry name" value="GLYCERALDEHYDE 3-PHOSPHATE PHOSPHATASE"/>
    <property type="match status" value="1"/>
</dbReference>
<evidence type="ECO:0000313" key="6">
    <source>
        <dbReference type="Proteomes" id="UP001597440"/>
    </source>
</evidence>
<comment type="cofactor">
    <cofactor evidence="1">
        <name>Mg(2+)</name>
        <dbReference type="ChEBI" id="CHEBI:18420"/>
    </cofactor>
</comment>
<evidence type="ECO:0000256" key="4">
    <source>
        <dbReference type="ARBA" id="ARBA00022842"/>
    </source>
</evidence>
<evidence type="ECO:0000256" key="1">
    <source>
        <dbReference type="ARBA" id="ARBA00001946"/>
    </source>
</evidence>
<dbReference type="EMBL" id="JBHULD010000018">
    <property type="protein sequence ID" value="MFD2556573.1"/>
    <property type="molecule type" value="Genomic_DNA"/>
</dbReference>
<keyword evidence="3 5" id="KW-0378">Hydrolase</keyword>
<dbReference type="EC" id="3.1.3.-" evidence="5"/>
<dbReference type="NCBIfam" id="TIGR01549">
    <property type="entry name" value="HAD-SF-IA-v1"/>
    <property type="match status" value="1"/>
</dbReference>
<dbReference type="InterPro" id="IPR051400">
    <property type="entry name" value="HAD-like_hydrolase"/>
</dbReference>
<proteinExistence type="predicted"/>
<dbReference type="InterPro" id="IPR006439">
    <property type="entry name" value="HAD-SF_hydro_IA"/>
</dbReference>
<evidence type="ECO:0000256" key="2">
    <source>
        <dbReference type="ARBA" id="ARBA00022723"/>
    </source>
</evidence>
<reference evidence="6" key="1">
    <citation type="journal article" date="2019" name="Int. J. Syst. Evol. Microbiol.">
        <title>The Global Catalogue of Microorganisms (GCM) 10K type strain sequencing project: providing services to taxonomists for standard genome sequencing and annotation.</title>
        <authorList>
            <consortium name="The Broad Institute Genomics Platform"/>
            <consortium name="The Broad Institute Genome Sequencing Center for Infectious Disease"/>
            <person name="Wu L."/>
            <person name="Ma J."/>
        </authorList>
    </citation>
    <scope>NUCLEOTIDE SEQUENCE [LARGE SCALE GENOMIC DNA]</scope>
    <source>
        <strain evidence="6">KCTC 52298</strain>
    </source>
</reference>
<comment type="caution">
    <text evidence="5">The sequence shown here is derived from an EMBL/GenBank/DDBJ whole genome shotgun (WGS) entry which is preliminary data.</text>
</comment>
<accession>A0ABW5L8V3</accession>
<keyword evidence="6" id="KW-1185">Reference proteome</keyword>